<name>A0AAE3UC32_9BACT</name>
<organism evidence="1 2">
    <name type="scientific">Xanthocytophaga agilis</name>
    <dbReference type="NCBI Taxonomy" id="3048010"/>
    <lineage>
        <taxon>Bacteria</taxon>
        <taxon>Pseudomonadati</taxon>
        <taxon>Bacteroidota</taxon>
        <taxon>Cytophagia</taxon>
        <taxon>Cytophagales</taxon>
        <taxon>Rhodocytophagaceae</taxon>
        <taxon>Xanthocytophaga</taxon>
    </lineage>
</organism>
<sequence length="112" mass="13002">MKRFLTYAIIREYVDGSGQQRLATFESIYDTHSTAEDRAKKALLNMYEEADRMQEEPEWLSESTFSTLFYIYFIAVVQVSSKVNRLYINHANRLQGLSSEMDSDQTPDLKTG</sequence>
<proteinExistence type="predicted"/>
<protein>
    <submittedName>
        <fullName evidence="1">Uncharacterized protein</fullName>
    </submittedName>
</protein>
<evidence type="ECO:0000313" key="2">
    <source>
        <dbReference type="Proteomes" id="UP001232063"/>
    </source>
</evidence>
<dbReference type="AlphaFoldDB" id="A0AAE3UC32"/>
<accession>A0AAE3UC32</accession>
<comment type="caution">
    <text evidence="1">The sequence shown here is derived from an EMBL/GenBank/DDBJ whole genome shotgun (WGS) entry which is preliminary data.</text>
</comment>
<keyword evidence="2" id="KW-1185">Reference proteome</keyword>
<dbReference type="RefSeq" id="WP_314510018.1">
    <property type="nucleotide sequence ID" value="NZ_JASJOU010000002.1"/>
</dbReference>
<reference evidence="1" key="1">
    <citation type="submission" date="2023-05" db="EMBL/GenBank/DDBJ databases">
        <authorList>
            <person name="Zhang X."/>
        </authorList>
    </citation>
    <scope>NUCLEOTIDE SEQUENCE</scope>
    <source>
        <strain evidence="1">BD1B2-1</strain>
    </source>
</reference>
<gene>
    <name evidence="1" type="ORF">QNI22_07525</name>
</gene>
<dbReference type="Proteomes" id="UP001232063">
    <property type="component" value="Unassembled WGS sequence"/>
</dbReference>
<dbReference type="EMBL" id="JASJOU010000002">
    <property type="protein sequence ID" value="MDJ1500488.1"/>
    <property type="molecule type" value="Genomic_DNA"/>
</dbReference>
<evidence type="ECO:0000313" key="1">
    <source>
        <dbReference type="EMBL" id="MDJ1500488.1"/>
    </source>
</evidence>